<reference evidence="1" key="1">
    <citation type="submission" date="2018-12" db="EMBL/GenBank/DDBJ databases">
        <title>Draft genome sequence of Flaovobacterium columnare ARS1 isolated from channel catfish in Alabama.</title>
        <authorList>
            <person name="Cai W."/>
            <person name="Arias C."/>
        </authorList>
    </citation>
    <scope>NUCLEOTIDE SEQUENCE [LARGE SCALE GENOMIC DNA]</scope>
    <source>
        <strain evidence="1">ARS1</strain>
    </source>
</reference>
<dbReference type="AlphaFoldDB" id="A0A437UDT3"/>
<protein>
    <submittedName>
        <fullName evidence="1">Uncharacterized protein</fullName>
    </submittedName>
</protein>
<sequence length="401" mass="47577">MGKVQGKYLFVFIISSFIINSCKKENNIRTEIESNKLSISNLEKNNMNKVLKKQLEGGASFEYPYEYSEEDLDATIPILREILKKNDYKIIDSNLFREKIKQFFARVIDPNSNTEYLFVNFFENCNKNLNFKRNNPDNNGLFISKNEFFITNFYALPEIIDYQKELPNYNQIEENPIRVKDEVEGIEIEISRWKEIKDLASKRDRNIKLTIERNKYLFNDNNESLVWLQKNDTYFLESLVKIFGYVKDKQLLEFVFNNQKFINNSNLEDISSLLWHKTCDGKLVFHKETLELINNKPNKKEYFNFLNNEYLRFIDTCELPISQKAEIIANILNFIALNTNDYDSFYNMGFFAQNFDGGRKIQGKYSKEFINHNFYNLKDFKKQWEDAKVDGDGVAYPGNFE</sequence>
<comment type="caution">
    <text evidence="1">The sequence shown here is derived from an EMBL/GenBank/DDBJ whole genome shotgun (WGS) entry which is preliminary data.</text>
</comment>
<dbReference type="Proteomes" id="UP000288951">
    <property type="component" value="Unassembled WGS sequence"/>
</dbReference>
<name>A0A437UDT3_9FLAO</name>
<evidence type="ECO:0000313" key="2">
    <source>
        <dbReference type="Proteomes" id="UP000288951"/>
    </source>
</evidence>
<keyword evidence="2" id="KW-1185">Reference proteome</keyword>
<accession>A0A437UDT3</accession>
<evidence type="ECO:0000313" key="1">
    <source>
        <dbReference type="EMBL" id="RVU91719.1"/>
    </source>
</evidence>
<dbReference type="OrthoDB" id="767755at2"/>
<dbReference type="RefSeq" id="WP_127822874.1">
    <property type="nucleotide sequence ID" value="NZ_RQSM01000002.1"/>
</dbReference>
<proteinExistence type="predicted"/>
<dbReference type="EMBL" id="RQSM01000002">
    <property type="protein sequence ID" value="RVU91719.1"/>
    <property type="molecule type" value="Genomic_DNA"/>
</dbReference>
<gene>
    <name evidence="1" type="ORF">EH230_01710</name>
</gene>
<organism evidence="1 2">
    <name type="scientific">Flavobacterium columnare</name>
    <dbReference type="NCBI Taxonomy" id="996"/>
    <lineage>
        <taxon>Bacteria</taxon>
        <taxon>Pseudomonadati</taxon>
        <taxon>Bacteroidota</taxon>
        <taxon>Flavobacteriia</taxon>
        <taxon>Flavobacteriales</taxon>
        <taxon>Flavobacteriaceae</taxon>
        <taxon>Flavobacterium</taxon>
    </lineage>
</organism>